<dbReference type="HOGENOM" id="CLU_208181_0_0_1"/>
<dbReference type="EMBL" id="KN830533">
    <property type="protein sequence ID" value="KIK72700.1"/>
    <property type="molecule type" value="Genomic_DNA"/>
</dbReference>
<dbReference type="AlphaFoldDB" id="A0A0D0D6Y6"/>
<sequence length="54" mass="6155">MSIILKTEAQERQGSSCEVCNEAKGVIQCKSCIRFHGWCKPCTVKVHKHLPFHQ</sequence>
<keyword evidence="2" id="KW-1185">Reference proteome</keyword>
<dbReference type="OrthoDB" id="3004525at2759"/>
<evidence type="ECO:0000313" key="1">
    <source>
        <dbReference type="EMBL" id="KIK72700.1"/>
    </source>
</evidence>
<reference evidence="1 2" key="1">
    <citation type="submission" date="2014-04" db="EMBL/GenBank/DDBJ databases">
        <authorList>
            <consortium name="DOE Joint Genome Institute"/>
            <person name="Kuo A."/>
            <person name="Kohler A."/>
            <person name="Jargeat P."/>
            <person name="Nagy L.G."/>
            <person name="Floudas D."/>
            <person name="Copeland A."/>
            <person name="Barry K.W."/>
            <person name="Cichocki N."/>
            <person name="Veneault-Fourrey C."/>
            <person name="LaButti K."/>
            <person name="Lindquist E.A."/>
            <person name="Lipzen A."/>
            <person name="Lundell T."/>
            <person name="Morin E."/>
            <person name="Murat C."/>
            <person name="Sun H."/>
            <person name="Tunlid A."/>
            <person name="Henrissat B."/>
            <person name="Grigoriev I.V."/>
            <person name="Hibbett D.S."/>
            <person name="Martin F."/>
            <person name="Nordberg H.P."/>
            <person name="Cantor M.N."/>
            <person name="Hua S.X."/>
        </authorList>
    </citation>
    <scope>NUCLEOTIDE SEQUENCE [LARGE SCALE GENOMIC DNA]</scope>
    <source>
        <strain evidence="1 2">Ve08.2h10</strain>
    </source>
</reference>
<accession>A0A0D0D6Y6</accession>
<name>A0A0D0D6Y6_9AGAM</name>
<proteinExistence type="predicted"/>
<feature type="non-terminal residue" evidence="1">
    <location>
        <position position="54"/>
    </location>
</feature>
<dbReference type="InParanoid" id="A0A0D0D6Y6"/>
<dbReference type="Proteomes" id="UP000054538">
    <property type="component" value="Unassembled WGS sequence"/>
</dbReference>
<gene>
    <name evidence="1" type="ORF">PAXRUDRAFT_180079</name>
</gene>
<protein>
    <submittedName>
        <fullName evidence="1">Uncharacterized protein</fullName>
    </submittedName>
</protein>
<evidence type="ECO:0000313" key="2">
    <source>
        <dbReference type="Proteomes" id="UP000054538"/>
    </source>
</evidence>
<reference evidence="2" key="2">
    <citation type="submission" date="2015-01" db="EMBL/GenBank/DDBJ databases">
        <title>Evolutionary Origins and Diversification of the Mycorrhizal Mutualists.</title>
        <authorList>
            <consortium name="DOE Joint Genome Institute"/>
            <consortium name="Mycorrhizal Genomics Consortium"/>
            <person name="Kohler A."/>
            <person name="Kuo A."/>
            <person name="Nagy L.G."/>
            <person name="Floudas D."/>
            <person name="Copeland A."/>
            <person name="Barry K.W."/>
            <person name="Cichocki N."/>
            <person name="Veneault-Fourrey C."/>
            <person name="LaButti K."/>
            <person name="Lindquist E.A."/>
            <person name="Lipzen A."/>
            <person name="Lundell T."/>
            <person name="Morin E."/>
            <person name="Murat C."/>
            <person name="Riley R."/>
            <person name="Ohm R."/>
            <person name="Sun H."/>
            <person name="Tunlid A."/>
            <person name="Henrissat B."/>
            <person name="Grigoriev I.V."/>
            <person name="Hibbett D.S."/>
            <person name="Martin F."/>
        </authorList>
    </citation>
    <scope>NUCLEOTIDE SEQUENCE [LARGE SCALE GENOMIC DNA]</scope>
    <source>
        <strain evidence="2">Ve08.2h10</strain>
    </source>
</reference>
<organism evidence="1 2">
    <name type="scientific">Paxillus rubicundulus Ve08.2h10</name>
    <dbReference type="NCBI Taxonomy" id="930991"/>
    <lineage>
        <taxon>Eukaryota</taxon>
        <taxon>Fungi</taxon>
        <taxon>Dikarya</taxon>
        <taxon>Basidiomycota</taxon>
        <taxon>Agaricomycotina</taxon>
        <taxon>Agaricomycetes</taxon>
        <taxon>Agaricomycetidae</taxon>
        <taxon>Boletales</taxon>
        <taxon>Paxilineae</taxon>
        <taxon>Paxillaceae</taxon>
        <taxon>Paxillus</taxon>
    </lineage>
</organism>